<evidence type="ECO:0000256" key="1">
    <source>
        <dbReference type="SAM" id="MobiDB-lite"/>
    </source>
</evidence>
<sequence length="252" mass="29265">MHNQDSAKDDVLETFLELLKEFQKYLLKQYKEILKQRELQKNAEALENQMSNTLNGNEKDEYKDFKEAMKYIGENTSNPKIKDMAKLFHDNPKDGLALIQEANKQQGRDAISRVDQTSPVIISNLKKLEMINNNRDTPNEQTAKTLKELIKNEEGNMQVAATTSKEIEQSFEIKGHTISNDDLKEIANAFNESIQKKKRDNQLDNSNQELSSTLNENRNKSKEKTEDQEKDPKELQEKEIKKTKSKDLEMER</sequence>
<proteinExistence type="predicted"/>
<evidence type="ECO:0008006" key="4">
    <source>
        <dbReference type="Google" id="ProtNLM"/>
    </source>
</evidence>
<feature type="compositionally biased region" description="Polar residues" evidence="1">
    <location>
        <begin position="203"/>
        <end position="216"/>
    </location>
</feature>
<accession>A0ABT6R5F0</accession>
<name>A0ABT6R5F0_9BACL</name>
<dbReference type="RefSeq" id="WP_282357162.1">
    <property type="nucleotide sequence ID" value="NZ_JASBQV010000031.1"/>
</dbReference>
<protein>
    <recommendedName>
        <fullName evidence="4">DUF4355 domain-containing protein</fullName>
    </recommendedName>
</protein>
<reference evidence="2 3" key="1">
    <citation type="submission" date="2023-04" db="EMBL/GenBank/DDBJ databases">
        <title>Antarctic isolates genomes.</title>
        <authorList>
            <person name="Dimov S.G."/>
        </authorList>
    </citation>
    <scope>NUCLEOTIDE SEQUENCE [LARGE SCALE GENOMIC DNA]</scope>
    <source>
        <strain evidence="2 3">AL19</strain>
    </source>
</reference>
<evidence type="ECO:0000313" key="2">
    <source>
        <dbReference type="EMBL" id="MDI3236179.1"/>
    </source>
</evidence>
<organism evidence="2 3">
    <name type="scientific">Exiguobacterium antarcticum</name>
    <dbReference type="NCBI Taxonomy" id="132920"/>
    <lineage>
        <taxon>Bacteria</taxon>
        <taxon>Bacillati</taxon>
        <taxon>Bacillota</taxon>
        <taxon>Bacilli</taxon>
        <taxon>Bacillales</taxon>
        <taxon>Bacillales Family XII. Incertae Sedis</taxon>
        <taxon>Exiguobacterium</taxon>
    </lineage>
</organism>
<comment type="caution">
    <text evidence="2">The sequence shown here is derived from an EMBL/GenBank/DDBJ whole genome shotgun (WGS) entry which is preliminary data.</text>
</comment>
<feature type="region of interest" description="Disordered" evidence="1">
    <location>
        <begin position="194"/>
        <end position="252"/>
    </location>
</feature>
<keyword evidence="3" id="KW-1185">Reference proteome</keyword>
<dbReference type="Proteomes" id="UP001243286">
    <property type="component" value="Unassembled WGS sequence"/>
</dbReference>
<dbReference type="EMBL" id="JASBQV010000031">
    <property type="protein sequence ID" value="MDI3236179.1"/>
    <property type="molecule type" value="Genomic_DNA"/>
</dbReference>
<gene>
    <name evidence="2" type="ORF">QK289_14285</name>
</gene>
<feature type="compositionally biased region" description="Basic and acidic residues" evidence="1">
    <location>
        <begin position="217"/>
        <end position="252"/>
    </location>
</feature>
<evidence type="ECO:0000313" key="3">
    <source>
        <dbReference type="Proteomes" id="UP001243286"/>
    </source>
</evidence>